<organism evidence="14">
    <name type="scientific">Cladocopium goreaui</name>
    <dbReference type="NCBI Taxonomy" id="2562237"/>
    <lineage>
        <taxon>Eukaryota</taxon>
        <taxon>Sar</taxon>
        <taxon>Alveolata</taxon>
        <taxon>Dinophyceae</taxon>
        <taxon>Suessiales</taxon>
        <taxon>Symbiodiniaceae</taxon>
        <taxon>Cladocopium</taxon>
    </lineage>
</organism>
<comment type="caution">
    <text evidence="14">The sequence shown here is derived from an EMBL/GenBank/DDBJ whole genome shotgun (WGS) entry which is preliminary data.</text>
</comment>
<dbReference type="Gene3D" id="2.60.120.650">
    <property type="entry name" value="Cupin"/>
    <property type="match status" value="1"/>
</dbReference>
<protein>
    <submittedName>
        <fullName evidence="15">Bifunctional lysine-specific demethylase and histidyl-hydroxylase NO66 (Histone lysine demethyla se NO66)</fullName>
    </submittedName>
</protein>
<dbReference type="EMBL" id="CAMXCT030003168">
    <property type="protein sequence ID" value="CAL4790142.1"/>
    <property type="molecule type" value="Genomic_DNA"/>
</dbReference>
<dbReference type="Pfam" id="PF06705">
    <property type="entry name" value="SF-assemblin"/>
    <property type="match status" value="1"/>
</dbReference>
<proteinExistence type="inferred from homology"/>
<evidence type="ECO:0000256" key="4">
    <source>
        <dbReference type="ARBA" id="ARBA00022490"/>
    </source>
</evidence>
<keyword evidence="9 12" id="KW-0472">Membrane</keyword>
<dbReference type="EMBL" id="CAMXCT020003168">
    <property type="protein sequence ID" value="CAL1156205.1"/>
    <property type="molecule type" value="Genomic_DNA"/>
</dbReference>
<feature type="transmembrane region" description="Helical" evidence="12">
    <location>
        <begin position="1207"/>
        <end position="1231"/>
    </location>
</feature>
<evidence type="ECO:0000256" key="8">
    <source>
        <dbReference type="ARBA" id="ARBA00023054"/>
    </source>
</evidence>
<gene>
    <name evidence="14" type="ORF">C1SCF055_LOCUS28747</name>
</gene>
<keyword evidence="10" id="KW-0206">Cytoskeleton</keyword>
<dbReference type="EMBL" id="CAMXCT010003168">
    <property type="protein sequence ID" value="CAI4002830.1"/>
    <property type="molecule type" value="Genomic_DNA"/>
</dbReference>
<name>A0A9P1G9Q3_9DINO</name>
<dbReference type="InterPro" id="IPR008374">
    <property type="entry name" value="SF_assemblin/giardin_b"/>
</dbReference>
<reference evidence="15 16" key="2">
    <citation type="submission" date="2024-05" db="EMBL/GenBank/DDBJ databases">
        <authorList>
            <person name="Chen Y."/>
            <person name="Shah S."/>
            <person name="Dougan E. K."/>
            <person name="Thang M."/>
            <person name="Chan C."/>
        </authorList>
    </citation>
    <scope>NUCLEOTIDE SEQUENCE [LARGE SCALE GENOMIC DNA]</scope>
</reference>
<evidence type="ECO:0000256" key="1">
    <source>
        <dbReference type="ARBA" id="ARBA00004141"/>
    </source>
</evidence>
<reference evidence="14" key="1">
    <citation type="submission" date="2022-10" db="EMBL/GenBank/DDBJ databases">
        <authorList>
            <person name="Chen Y."/>
            <person name="Dougan E. K."/>
            <person name="Chan C."/>
            <person name="Rhodes N."/>
            <person name="Thang M."/>
        </authorList>
    </citation>
    <scope>NUCLEOTIDE SEQUENCE</scope>
</reference>
<dbReference type="InterPro" id="IPR007271">
    <property type="entry name" value="Nuc_sug_transpt"/>
</dbReference>
<dbReference type="PROSITE" id="PS51184">
    <property type="entry name" value="JMJC"/>
    <property type="match status" value="1"/>
</dbReference>
<evidence type="ECO:0000256" key="6">
    <source>
        <dbReference type="ARBA" id="ARBA00022701"/>
    </source>
</evidence>
<feature type="transmembrane region" description="Helical" evidence="12">
    <location>
        <begin position="1334"/>
        <end position="1355"/>
    </location>
</feature>
<feature type="transmembrane region" description="Helical" evidence="12">
    <location>
        <begin position="1126"/>
        <end position="1147"/>
    </location>
</feature>
<dbReference type="Pfam" id="PF04142">
    <property type="entry name" value="Nuc_sug_transp"/>
    <property type="match status" value="1"/>
</dbReference>
<evidence type="ECO:0000256" key="2">
    <source>
        <dbReference type="ARBA" id="ARBA00004245"/>
    </source>
</evidence>
<keyword evidence="7 12" id="KW-1133">Transmembrane helix</keyword>
<dbReference type="Pfam" id="PF08007">
    <property type="entry name" value="JmjC_2"/>
    <property type="match status" value="1"/>
</dbReference>
<feature type="transmembrane region" description="Helical" evidence="12">
    <location>
        <begin position="1280"/>
        <end position="1298"/>
    </location>
</feature>
<dbReference type="OrthoDB" id="419167at2759"/>
<feature type="transmembrane region" description="Helical" evidence="12">
    <location>
        <begin position="1168"/>
        <end position="1195"/>
    </location>
</feature>
<keyword evidence="4" id="KW-0963">Cytoplasm</keyword>
<dbReference type="InterPro" id="IPR003347">
    <property type="entry name" value="JmjC_dom"/>
</dbReference>
<keyword evidence="8 11" id="KW-0175">Coiled coil</keyword>
<evidence type="ECO:0000313" key="14">
    <source>
        <dbReference type="EMBL" id="CAI4002830.1"/>
    </source>
</evidence>
<evidence type="ECO:0000313" key="15">
    <source>
        <dbReference type="EMBL" id="CAL4790142.1"/>
    </source>
</evidence>
<feature type="transmembrane region" description="Helical" evidence="12">
    <location>
        <begin position="1243"/>
        <end position="1260"/>
    </location>
</feature>
<feature type="domain" description="JmjC" evidence="13">
    <location>
        <begin position="137"/>
        <end position="291"/>
    </location>
</feature>
<dbReference type="GO" id="GO:0005200">
    <property type="term" value="F:structural constituent of cytoskeleton"/>
    <property type="evidence" value="ECO:0007669"/>
    <property type="project" value="InterPro"/>
</dbReference>
<evidence type="ECO:0000259" key="13">
    <source>
        <dbReference type="PROSITE" id="PS51184"/>
    </source>
</evidence>
<accession>A0A9P1G9Q3</accession>
<evidence type="ECO:0000256" key="3">
    <source>
        <dbReference type="ARBA" id="ARBA00005678"/>
    </source>
</evidence>
<evidence type="ECO:0000256" key="12">
    <source>
        <dbReference type="SAM" id="Phobius"/>
    </source>
</evidence>
<comment type="subcellular location">
    <subcellularLocation>
        <location evidence="2">Cytoplasm</location>
        <location evidence="2">Cytoskeleton</location>
    </subcellularLocation>
    <subcellularLocation>
        <location evidence="1">Membrane</location>
        <topology evidence="1">Multi-pass membrane protein</topology>
    </subcellularLocation>
</comment>
<dbReference type="SUPFAM" id="SSF51197">
    <property type="entry name" value="Clavaminate synthase-like"/>
    <property type="match status" value="1"/>
</dbReference>
<dbReference type="GO" id="GO:0005874">
    <property type="term" value="C:microtubule"/>
    <property type="evidence" value="ECO:0007669"/>
    <property type="project" value="UniProtKB-KW"/>
</dbReference>
<feature type="transmembrane region" description="Helical" evidence="12">
    <location>
        <begin position="1086"/>
        <end position="1106"/>
    </location>
</feature>
<dbReference type="PANTHER" id="PTHR10231">
    <property type="entry name" value="NUCLEOTIDE-SUGAR TRANSMEMBRANE TRANSPORTER"/>
    <property type="match status" value="1"/>
</dbReference>
<evidence type="ECO:0000256" key="10">
    <source>
        <dbReference type="ARBA" id="ARBA00023212"/>
    </source>
</evidence>
<keyword evidence="5 12" id="KW-0812">Transmembrane</keyword>
<evidence type="ECO:0000313" key="16">
    <source>
        <dbReference type="Proteomes" id="UP001152797"/>
    </source>
</evidence>
<sequence length="1358" mass="154628">MRYGTPPKLQLPLERTPPSARAGQLEIHSAARQCTPQTGPRRDELTQCFQSVERQVEVDSRVRRQTEDSTVTKRQFFSELWEKRPQHFPAALPLRREILCWDFLDVVLLRCLSVGCPPESELVFYQNCAACEDYESPFAAYLDGASLIINYIDRIWRPVQAFCRALGFPSAYANCYVTPRKSQTAPAHADDRDVFVLQLEGEKDWRIYSAPVYLPYPDERVGKNGLKVPAKALQTMTLSQTLREGDVLYIPRGFVHEASTENHASLHVTLAIPTFDWSVSRVLTEALQHQMDGLAEEKQNPWRCSVPFFRAWEEEQDLKAALNEAAKLLDLRKAKKIFAAKNAMHNEQQGAALRRAESLTLPRKALQGSSRVFWCKSHDTYTSDLHFAPWAQQLQRLQGLGRPIKVADLPEAEAEVVRKRKMEETTPPLGTVSSWCFFSRICFAAVGLENGWAQLVECDDRQLDMAPIRSMQLHPKYKVRLSYVGSLLGRNMFHAGLETERRLLQLELLKKDFLHPMLAKAQSKLEASFLNQFERVYSQVDALSDRLQTVEKAFKESRSYYVGHMEKEASAVENEIGVFRQHFEKDVTDRQECLSDFFHRLEALKMQSVEKLARDERLSQRKFDQLKRGADDMVVQQDEEKRRFQAQLEAELRAIKAAMADASQARNRADNELLTALNHYTMAWLLIPVNWVVSSLQHLPAWRNFSNAPRGRLGPPMASCDTDAFKEVILLLHCRQTKEICDQRRSLLSAYREYFKDVRWMVAESPGPKDFYCKRLQRGDPGDPHICISHLLRQISATEPSSDFQGLLYMHFDAVISPCRFAELFNPQKLGIPQPHAYNSFDGHDQCNDPRYAYLNCTWPLWSQNKQNFFAARQELLLHRPELQWRVPELAEGCWKGFFDFFYLPRQVFATFAEMAKVFTKHNIHLEIAGPNLLQITGALHQMELQNYQCLIHVREGGLKISDITDAHFRCGHEVHYQDDGMMDAVLRVIQGDQREISQLVINETLKEPVGSLGSDQSWSTWLELPVVCMTMVALGVSTCCLEPFIDSLSRMAFSLLLCAVYVCISVVIDLSIARQATVHGEDYRFEPMCAVLLTEFLKLLVSLGLAAQRPSYLKDSTSNLTQKDVMWLVSAAAIFTVNNILLWWAIGQNDISTFAILRDTMVLWTALLWRGIFGVALGWTRLAAIWVVFMGLVLNQVQLWEQATWSLAPLLVLAMTCCNAFGSVVNELALKQHRTVDINLQNSVLYFTCIILTLLTLLLSKRWRDVYAHGFFHGFTRHTMFTVILQALAGLSVSRILKYADAVQKTVASCLRGPILVMVSPAVVNSIADMTTFFSAAIVASGCLMYLMQGPLAASKA</sequence>
<dbReference type="GO" id="GO:0015165">
    <property type="term" value="F:pyrimidine nucleotide-sugar transmembrane transporter activity"/>
    <property type="evidence" value="ECO:0007669"/>
    <property type="project" value="InterPro"/>
</dbReference>
<evidence type="ECO:0000256" key="7">
    <source>
        <dbReference type="ARBA" id="ARBA00022989"/>
    </source>
</evidence>
<evidence type="ECO:0000256" key="9">
    <source>
        <dbReference type="ARBA" id="ARBA00023136"/>
    </source>
</evidence>
<dbReference type="GO" id="GO:0000139">
    <property type="term" value="C:Golgi membrane"/>
    <property type="evidence" value="ECO:0007669"/>
    <property type="project" value="InterPro"/>
</dbReference>
<keyword evidence="16" id="KW-1185">Reference proteome</keyword>
<dbReference type="Proteomes" id="UP001152797">
    <property type="component" value="Unassembled WGS sequence"/>
</dbReference>
<keyword evidence="6" id="KW-0493">Microtubule</keyword>
<evidence type="ECO:0000256" key="5">
    <source>
        <dbReference type="ARBA" id="ARBA00022692"/>
    </source>
</evidence>
<feature type="coiled-coil region" evidence="11">
    <location>
        <begin position="645"/>
        <end position="672"/>
    </location>
</feature>
<comment type="similarity">
    <text evidence="3">Belongs to the SF-assemblin family.</text>
</comment>
<feature type="transmembrane region" description="Helical" evidence="12">
    <location>
        <begin position="1052"/>
        <end position="1074"/>
    </location>
</feature>
<evidence type="ECO:0000256" key="11">
    <source>
        <dbReference type="SAM" id="Coils"/>
    </source>
</evidence>